<dbReference type="EMBL" id="ACHB01000027">
    <property type="protein sequence ID" value="EEI93261.1"/>
    <property type="molecule type" value="Genomic_DNA"/>
</dbReference>
<organism evidence="1 2">
    <name type="scientific">Sphingobacterium spiritivorum ATCC 33300</name>
    <dbReference type="NCBI Taxonomy" id="525372"/>
    <lineage>
        <taxon>Bacteria</taxon>
        <taxon>Pseudomonadati</taxon>
        <taxon>Bacteroidota</taxon>
        <taxon>Sphingobacteriia</taxon>
        <taxon>Sphingobacteriales</taxon>
        <taxon>Sphingobacteriaceae</taxon>
        <taxon>Sphingobacterium</taxon>
    </lineage>
</organism>
<protein>
    <recommendedName>
        <fullName evidence="3">Knr4/Smi1-like domain-containing protein</fullName>
    </recommendedName>
</protein>
<name>C2FUY9_SPHSI</name>
<evidence type="ECO:0000313" key="1">
    <source>
        <dbReference type="EMBL" id="EEI93261.1"/>
    </source>
</evidence>
<dbReference type="RefSeq" id="WP_003006622.1">
    <property type="nucleotide sequence ID" value="NZ_GG668631.1"/>
</dbReference>
<comment type="caution">
    <text evidence="1">The sequence shown here is derived from an EMBL/GenBank/DDBJ whole genome shotgun (WGS) entry which is preliminary data.</text>
</comment>
<evidence type="ECO:0000313" key="2">
    <source>
        <dbReference type="Proteomes" id="UP000006241"/>
    </source>
</evidence>
<proteinExistence type="predicted"/>
<accession>C2FUY9</accession>
<evidence type="ECO:0008006" key="3">
    <source>
        <dbReference type="Google" id="ProtNLM"/>
    </source>
</evidence>
<gene>
    <name evidence="1" type="ORF">HMPREF0765_1145</name>
</gene>
<dbReference type="AlphaFoldDB" id="C2FUY9"/>
<reference evidence="1 2" key="1">
    <citation type="submission" date="2009-01" db="EMBL/GenBank/DDBJ databases">
        <authorList>
            <person name="Qin X."/>
            <person name="Bachman B."/>
            <person name="Battles P."/>
            <person name="Bell A."/>
            <person name="Bess C."/>
            <person name="Bickham C."/>
            <person name="Chaboub L."/>
            <person name="Chen D."/>
            <person name="Coyle M."/>
            <person name="Deiros D.R."/>
            <person name="Dinh H."/>
            <person name="Forbes L."/>
            <person name="Fowler G."/>
            <person name="Francisco L."/>
            <person name="Fu Q."/>
            <person name="Gubbala S."/>
            <person name="Hale W."/>
            <person name="Han Y."/>
            <person name="Hemphill L."/>
            <person name="Highlander S.K."/>
            <person name="Hirani K."/>
            <person name="Hogues M."/>
            <person name="Jackson L."/>
            <person name="Jakkamsetti A."/>
            <person name="Javaid M."/>
            <person name="Jiang H."/>
            <person name="Korchina V."/>
            <person name="Kovar C."/>
            <person name="Lara F."/>
            <person name="Lee S."/>
            <person name="Mata R."/>
            <person name="Mathew T."/>
            <person name="Moen C."/>
            <person name="Morales K."/>
            <person name="Munidasa M."/>
            <person name="Nazareth L."/>
            <person name="Ngo R."/>
            <person name="Nguyen L."/>
            <person name="Okwuonu G."/>
            <person name="Ongeri F."/>
            <person name="Patil S."/>
            <person name="Petrosino J."/>
            <person name="Pham C."/>
            <person name="Pham P."/>
            <person name="Pu L.-L."/>
            <person name="Puazo M."/>
            <person name="Raj R."/>
            <person name="Reid J."/>
            <person name="Rouhana J."/>
            <person name="Saada N."/>
            <person name="Shang Y."/>
            <person name="Simmons D."/>
            <person name="Thornton R."/>
            <person name="Warren J."/>
            <person name="Weissenberger G."/>
            <person name="Zhang J."/>
            <person name="Zhang L."/>
            <person name="Zhou C."/>
            <person name="Zhu D."/>
            <person name="Muzny D."/>
            <person name="Worley K."/>
            <person name="Gibbs R."/>
        </authorList>
    </citation>
    <scope>NUCLEOTIDE SEQUENCE [LARGE SCALE GENOMIC DNA]</scope>
    <source>
        <strain evidence="1 2">ATCC 33300</strain>
    </source>
</reference>
<sequence length="181" mass="21276">MTAIEFVEKINSTQLSSDELKAIGGEGFADTIIRRGTIVKLQNDFIEYGNEVLNLVLNYNVSLFEVINIKFDEDLYDVGDDIFFGWDINGDRLGFNKYTKEIFAYYIESDEVSSYCSPDDKTFLDVLFLLHEFQNERTRTDREEEMLFLENVFIEKLKLFFDNEKYVGFYKIVIGYEDDEI</sequence>
<dbReference type="Proteomes" id="UP000006241">
    <property type="component" value="Unassembled WGS sequence"/>
</dbReference>
<dbReference type="HOGENOM" id="CLU_1481127_0_0_10"/>